<dbReference type="Proteomes" id="UP000001544">
    <property type="component" value="Chromosome"/>
</dbReference>
<dbReference type="InterPro" id="IPR050445">
    <property type="entry name" value="Bact_polysacc_biosynth/exp"/>
</dbReference>
<keyword evidence="4 7" id="KW-0812">Transmembrane</keyword>
<evidence type="ECO:0000259" key="8">
    <source>
        <dbReference type="Pfam" id="PF02706"/>
    </source>
</evidence>
<keyword evidence="5 7" id="KW-1133">Transmembrane helix</keyword>
<dbReference type="Pfam" id="PF02706">
    <property type="entry name" value="Wzz"/>
    <property type="match status" value="1"/>
</dbReference>
<keyword evidence="6 7" id="KW-0472">Membrane</keyword>
<dbReference type="PANTHER" id="PTHR32309:SF13">
    <property type="entry name" value="FERRIC ENTEROBACTIN TRANSPORT PROTEIN FEPE"/>
    <property type="match status" value="1"/>
</dbReference>
<dbReference type="STRING" id="398511.BpOF4_06125"/>
<dbReference type="InterPro" id="IPR003856">
    <property type="entry name" value="LPS_length_determ_N"/>
</dbReference>
<evidence type="ECO:0000256" key="1">
    <source>
        <dbReference type="ARBA" id="ARBA00004651"/>
    </source>
</evidence>
<comment type="similarity">
    <text evidence="2">Belongs to the CpsC/CapA family.</text>
</comment>
<name>D3FZP5_ALKPO</name>
<protein>
    <submittedName>
        <fullName evidence="9">BY-kinase Wzz domain subunit</fullName>
    </submittedName>
</protein>
<evidence type="ECO:0000313" key="10">
    <source>
        <dbReference type="Proteomes" id="UP000001544"/>
    </source>
</evidence>
<accession>D3FZP5</accession>
<proteinExistence type="inferred from homology"/>
<dbReference type="GO" id="GO:0004713">
    <property type="term" value="F:protein tyrosine kinase activity"/>
    <property type="evidence" value="ECO:0007669"/>
    <property type="project" value="TreeGrafter"/>
</dbReference>
<organism evidence="9 10">
    <name type="scientific">Alkalihalophilus pseudofirmus (strain ATCC BAA-2126 / JCM 17055 / OF4)</name>
    <name type="common">Bacillus pseudofirmus</name>
    <dbReference type="NCBI Taxonomy" id="398511"/>
    <lineage>
        <taxon>Bacteria</taxon>
        <taxon>Bacillati</taxon>
        <taxon>Bacillota</taxon>
        <taxon>Bacilli</taxon>
        <taxon>Bacillales</taxon>
        <taxon>Bacillaceae</taxon>
        <taxon>Alkalihalophilus</taxon>
    </lineage>
</organism>
<dbReference type="PANTHER" id="PTHR32309">
    <property type="entry name" value="TYROSINE-PROTEIN KINASE"/>
    <property type="match status" value="1"/>
</dbReference>
<evidence type="ECO:0000256" key="3">
    <source>
        <dbReference type="ARBA" id="ARBA00022475"/>
    </source>
</evidence>
<dbReference type="GO" id="GO:0005886">
    <property type="term" value="C:plasma membrane"/>
    <property type="evidence" value="ECO:0007669"/>
    <property type="project" value="UniProtKB-SubCell"/>
</dbReference>
<keyword evidence="10" id="KW-1185">Reference proteome</keyword>
<dbReference type="EMBL" id="CP001878">
    <property type="protein sequence ID" value="ADC49287.1"/>
    <property type="molecule type" value="Genomic_DNA"/>
</dbReference>
<evidence type="ECO:0000256" key="7">
    <source>
        <dbReference type="SAM" id="Phobius"/>
    </source>
</evidence>
<dbReference type="AlphaFoldDB" id="D3FZP5"/>
<dbReference type="KEGG" id="bpf:BpOF4_06125"/>
<dbReference type="eggNOG" id="COG3944">
    <property type="taxonomic scope" value="Bacteria"/>
</dbReference>
<evidence type="ECO:0000256" key="5">
    <source>
        <dbReference type="ARBA" id="ARBA00022989"/>
    </source>
</evidence>
<evidence type="ECO:0000256" key="4">
    <source>
        <dbReference type="ARBA" id="ARBA00022692"/>
    </source>
</evidence>
<keyword evidence="3" id="KW-1003">Cell membrane</keyword>
<dbReference type="RefSeq" id="WP_012960560.1">
    <property type="nucleotide sequence ID" value="NC_013791.2"/>
</dbReference>
<feature type="transmembrane region" description="Helical" evidence="7">
    <location>
        <begin position="177"/>
        <end position="197"/>
    </location>
</feature>
<reference evidence="9 10" key="1">
    <citation type="journal article" date="2011" name="Environ. Microbiol.">
        <title>Genome of alkaliphilic Bacillus pseudofirmus OF4 reveals adaptations that support the ability to grow in an external pH range from 7.5 to 11.4.</title>
        <authorList>
            <person name="Janto B."/>
            <person name="Ahmed A."/>
            <person name="Ito M."/>
            <person name="Liu J."/>
            <person name="Hicks D.B."/>
            <person name="Pagni S."/>
            <person name="Fackelmayer O.J."/>
            <person name="Smith T.A."/>
            <person name="Earl J."/>
            <person name="Elbourne L.D."/>
            <person name="Hassan K."/>
            <person name="Paulsen I.T."/>
            <person name="Kolsto A.B."/>
            <person name="Tourasse N.J."/>
            <person name="Ehrlich G.D."/>
            <person name="Boissy R."/>
            <person name="Ivey D.M."/>
            <person name="Li G."/>
            <person name="Xue Y."/>
            <person name="Ma Y."/>
            <person name="Hu F.Z."/>
            <person name="Krulwich T.A."/>
        </authorList>
    </citation>
    <scope>NUCLEOTIDE SEQUENCE [LARGE SCALE GENOMIC DNA]</scope>
    <source>
        <strain evidence="10">ATCC BAA-2126 / JCM 17055 / OF4</strain>
    </source>
</reference>
<feature type="domain" description="Polysaccharide chain length determinant N-terminal" evidence="8">
    <location>
        <begin position="3"/>
        <end position="96"/>
    </location>
</feature>
<evidence type="ECO:0000256" key="2">
    <source>
        <dbReference type="ARBA" id="ARBA00006683"/>
    </source>
</evidence>
<comment type="subcellular location">
    <subcellularLocation>
        <location evidence="1">Cell membrane</location>
        <topology evidence="1">Multi-pass membrane protein</topology>
    </subcellularLocation>
</comment>
<gene>
    <name evidence="9" type="primary">wzzA</name>
    <name evidence="9" type="ordered locus">BpOF4_06125</name>
</gene>
<sequence length="251" mass="27187">MEETISLRELYETLKKRIIMIITITVLAVATSGVVSYFVLTPMYQSSTQILVSQQAAGAASAALQQAGFDVDSKYIQTYNVIMKSPYILDQVIDELDLNRTHGQLNGQLNVSQEGQSQVVTIRVEDANPAMAVNLANATAAVFQREIANLLRVDNVVILAPAELSSNPTPVSPNPSLNMAIAFVVGLMAAVGLAFLLEYLDQSVRTEQDIEQLLEIPVLATIAHMDENETQVSKGLTKLGSDDHAKKKSVG</sequence>
<feature type="transmembrane region" description="Helical" evidence="7">
    <location>
        <begin position="18"/>
        <end position="40"/>
    </location>
</feature>
<dbReference type="HOGENOM" id="CLU_082668_1_1_9"/>
<evidence type="ECO:0000256" key="6">
    <source>
        <dbReference type="ARBA" id="ARBA00023136"/>
    </source>
</evidence>
<evidence type="ECO:0000313" key="9">
    <source>
        <dbReference type="EMBL" id="ADC49287.1"/>
    </source>
</evidence>